<dbReference type="Proteomes" id="UP000541444">
    <property type="component" value="Unassembled WGS sequence"/>
</dbReference>
<organism evidence="1 2">
    <name type="scientific">Kingdonia uniflora</name>
    <dbReference type="NCBI Taxonomy" id="39325"/>
    <lineage>
        <taxon>Eukaryota</taxon>
        <taxon>Viridiplantae</taxon>
        <taxon>Streptophyta</taxon>
        <taxon>Embryophyta</taxon>
        <taxon>Tracheophyta</taxon>
        <taxon>Spermatophyta</taxon>
        <taxon>Magnoliopsida</taxon>
        <taxon>Ranunculales</taxon>
        <taxon>Circaeasteraceae</taxon>
        <taxon>Kingdonia</taxon>
    </lineage>
</organism>
<feature type="non-terminal residue" evidence="1">
    <location>
        <position position="81"/>
    </location>
</feature>
<reference evidence="1 2" key="1">
    <citation type="journal article" date="2020" name="IScience">
        <title>Genome Sequencing of the Endangered Kingdonia uniflora (Circaeasteraceae, Ranunculales) Reveals Potential Mechanisms of Evolutionary Specialization.</title>
        <authorList>
            <person name="Sun Y."/>
            <person name="Deng T."/>
            <person name="Zhang A."/>
            <person name="Moore M.J."/>
            <person name="Landis J.B."/>
            <person name="Lin N."/>
            <person name="Zhang H."/>
            <person name="Zhang X."/>
            <person name="Huang J."/>
            <person name="Zhang X."/>
            <person name="Sun H."/>
            <person name="Wang H."/>
        </authorList>
    </citation>
    <scope>NUCLEOTIDE SEQUENCE [LARGE SCALE GENOMIC DNA]</scope>
    <source>
        <strain evidence="1">TB1705</strain>
        <tissue evidence="1">Leaf</tissue>
    </source>
</reference>
<keyword evidence="2" id="KW-1185">Reference proteome</keyword>
<name>A0A7J7NIQ5_9MAGN</name>
<dbReference type="EMBL" id="JACGCM010000767">
    <property type="protein sequence ID" value="KAF6166973.1"/>
    <property type="molecule type" value="Genomic_DNA"/>
</dbReference>
<evidence type="ECO:0000313" key="1">
    <source>
        <dbReference type="EMBL" id="KAF6166973.1"/>
    </source>
</evidence>
<gene>
    <name evidence="1" type="ORF">GIB67_030666</name>
</gene>
<comment type="caution">
    <text evidence="1">The sequence shown here is derived from an EMBL/GenBank/DDBJ whole genome shotgun (WGS) entry which is preliminary data.</text>
</comment>
<accession>A0A7J7NIQ5</accession>
<protein>
    <submittedName>
        <fullName evidence="1">Uncharacterized protein</fullName>
    </submittedName>
</protein>
<proteinExistence type="predicted"/>
<dbReference type="AlphaFoldDB" id="A0A7J7NIQ5"/>
<sequence length="81" mass="9335">MLKRKQDCGHEKILKKKKKDKLTNSQVGSLNKYFEKIQQPETSNEGLVTENVYEGHEDVNMGITRDIGNEDVIEETENVIE</sequence>
<evidence type="ECO:0000313" key="2">
    <source>
        <dbReference type="Proteomes" id="UP000541444"/>
    </source>
</evidence>